<accession>A0ABV7UJX9</accession>
<dbReference type="Pfam" id="PF03466">
    <property type="entry name" value="LysR_substrate"/>
    <property type="match status" value="1"/>
</dbReference>
<keyword evidence="3" id="KW-0238">DNA-binding</keyword>
<dbReference type="InterPro" id="IPR036388">
    <property type="entry name" value="WH-like_DNA-bd_sf"/>
</dbReference>
<evidence type="ECO:0000313" key="7">
    <source>
        <dbReference type="Proteomes" id="UP001595704"/>
    </source>
</evidence>
<comment type="caution">
    <text evidence="6">The sequence shown here is derived from an EMBL/GenBank/DDBJ whole genome shotgun (WGS) entry which is preliminary data.</text>
</comment>
<keyword evidence="7" id="KW-1185">Reference proteome</keyword>
<evidence type="ECO:0000256" key="1">
    <source>
        <dbReference type="ARBA" id="ARBA00009437"/>
    </source>
</evidence>
<dbReference type="InterPro" id="IPR000847">
    <property type="entry name" value="LysR_HTH_N"/>
</dbReference>
<dbReference type="InterPro" id="IPR058163">
    <property type="entry name" value="LysR-type_TF_proteobact-type"/>
</dbReference>
<evidence type="ECO:0000256" key="2">
    <source>
        <dbReference type="ARBA" id="ARBA00023015"/>
    </source>
</evidence>
<organism evidence="6 7">
    <name type="scientific">Camelimonas fluminis</name>
    <dbReference type="NCBI Taxonomy" id="1576911"/>
    <lineage>
        <taxon>Bacteria</taxon>
        <taxon>Pseudomonadati</taxon>
        <taxon>Pseudomonadota</taxon>
        <taxon>Alphaproteobacteria</taxon>
        <taxon>Hyphomicrobiales</taxon>
        <taxon>Chelatococcaceae</taxon>
        <taxon>Camelimonas</taxon>
    </lineage>
</organism>
<sequence>MNGPNLQNVATFLRVIETGGFAAAARELGVTQSTVSRRVAELERKLGRRLLERTTRRVLLTEAGERYADAVRQLVAGLADAGADLNDDGARFHGPLRVTMPSGFGRLRVLPALAAFAARYPLVRLDVDLSDRYVDLLSEGYDLAVRMTEPETSGLEVQFLKKIAVHICAAPAWLRANPVRSCADLENGRCLVQKTYAPKNVWRMQAGGVTRQITIRPLMTLSDTEAVRVMALAGLGVARLPDYQVDDDLRNGRLQLVSPDLVSPDASAWLVWPRHKGALPRVQALREHLAAELGEDAGPP</sequence>
<evidence type="ECO:0000259" key="5">
    <source>
        <dbReference type="PROSITE" id="PS50931"/>
    </source>
</evidence>
<dbReference type="PROSITE" id="PS50931">
    <property type="entry name" value="HTH_LYSR"/>
    <property type="match status" value="1"/>
</dbReference>
<dbReference type="Gene3D" id="3.40.190.290">
    <property type="match status" value="1"/>
</dbReference>
<name>A0ABV7UJX9_9HYPH</name>
<gene>
    <name evidence="6" type="ORF">ACFONL_15875</name>
</gene>
<feature type="domain" description="HTH lysR-type" evidence="5">
    <location>
        <begin position="4"/>
        <end position="61"/>
    </location>
</feature>
<dbReference type="EMBL" id="JBHRYC010000077">
    <property type="protein sequence ID" value="MFC3638823.1"/>
    <property type="molecule type" value="Genomic_DNA"/>
</dbReference>
<dbReference type="PANTHER" id="PTHR30537">
    <property type="entry name" value="HTH-TYPE TRANSCRIPTIONAL REGULATOR"/>
    <property type="match status" value="1"/>
</dbReference>
<dbReference type="InterPro" id="IPR036390">
    <property type="entry name" value="WH_DNA-bd_sf"/>
</dbReference>
<keyword evidence="4" id="KW-0804">Transcription</keyword>
<evidence type="ECO:0000256" key="4">
    <source>
        <dbReference type="ARBA" id="ARBA00023163"/>
    </source>
</evidence>
<dbReference type="Pfam" id="PF00126">
    <property type="entry name" value="HTH_1"/>
    <property type="match status" value="1"/>
</dbReference>
<reference evidence="7" key="1">
    <citation type="journal article" date="2019" name="Int. J. Syst. Evol. Microbiol.">
        <title>The Global Catalogue of Microorganisms (GCM) 10K type strain sequencing project: providing services to taxonomists for standard genome sequencing and annotation.</title>
        <authorList>
            <consortium name="The Broad Institute Genomics Platform"/>
            <consortium name="The Broad Institute Genome Sequencing Center for Infectious Disease"/>
            <person name="Wu L."/>
            <person name="Ma J."/>
        </authorList>
    </citation>
    <scope>NUCLEOTIDE SEQUENCE [LARGE SCALE GENOMIC DNA]</scope>
    <source>
        <strain evidence="7">KCTC 42282</strain>
    </source>
</reference>
<dbReference type="PANTHER" id="PTHR30537:SF5">
    <property type="entry name" value="HTH-TYPE TRANSCRIPTIONAL ACTIVATOR TTDR-RELATED"/>
    <property type="match status" value="1"/>
</dbReference>
<dbReference type="RefSeq" id="WP_191319185.1">
    <property type="nucleotide sequence ID" value="NZ_BNCG01000006.1"/>
</dbReference>
<evidence type="ECO:0000256" key="3">
    <source>
        <dbReference type="ARBA" id="ARBA00023125"/>
    </source>
</evidence>
<dbReference type="SUPFAM" id="SSF46785">
    <property type="entry name" value="Winged helix' DNA-binding domain"/>
    <property type="match status" value="1"/>
</dbReference>
<evidence type="ECO:0000313" key="6">
    <source>
        <dbReference type="EMBL" id="MFC3638823.1"/>
    </source>
</evidence>
<dbReference type="Gene3D" id="1.10.10.10">
    <property type="entry name" value="Winged helix-like DNA-binding domain superfamily/Winged helix DNA-binding domain"/>
    <property type="match status" value="1"/>
</dbReference>
<dbReference type="Proteomes" id="UP001595704">
    <property type="component" value="Unassembled WGS sequence"/>
</dbReference>
<comment type="similarity">
    <text evidence="1">Belongs to the LysR transcriptional regulatory family.</text>
</comment>
<dbReference type="InterPro" id="IPR005119">
    <property type="entry name" value="LysR_subst-bd"/>
</dbReference>
<dbReference type="PRINTS" id="PR00039">
    <property type="entry name" value="HTHLYSR"/>
</dbReference>
<protein>
    <submittedName>
        <fullName evidence="6">LysR substrate-binding domain-containing protein</fullName>
    </submittedName>
</protein>
<dbReference type="SUPFAM" id="SSF53850">
    <property type="entry name" value="Periplasmic binding protein-like II"/>
    <property type="match status" value="1"/>
</dbReference>
<proteinExistence type="inferred from homology"/>
<keyword evidence="2" id="KW-0805">Transcription regulation</keyword>
<dbReference type="CDD" id="cd08422">
    <property type="entry name" value="PBP2_CrgA_like"/>
    <property type="match status" value="1"/>
</dbReference>